<organism evidence="1 2">
    <name type="scientific">Trichomalopsis sarcophagae</name>
    <dbReference type="NCBI Taxonomy" id="543379"/>
    <lineage>
        <taxon>Eukaryota</taxon>
        <taxon>Metazoa</taxon>
        <taxon>Ecdysozoa</taxon>
        <taxon>Arthropoda</taxon>
        <taxon>Hexapoda</taxon>
        <taxon>Insecta</taxon>
        <taxon>Pterygota</taxon>
        <taxon>Neoptera</taxon>
        <taxon>Endopterygota</taxon>
        <taxon>Hymenoptera</taxon>
        <taxon>Apocrita</taxon>
        <taxon>Proctotrupomorpha</taxon>
        <taxon>Chalcidoidea</taxon>
        <taxon>Pteromalidae</taxon>
        <taxon>Pteromalinae</taxon>
        <taxon>Trichomalopsis</taxon>
    </lineage>
</organism>
<name>A0A232ENW4_9HYME</name>
<protein>
    <submittedName>
        <fullName evidence="1">Uncharacterized protein</fullName>
    </submittedName>
</protein>
<keyword evidence="2" id="KW-1185">Reference proteome</keyword>
<dbReference type="EMBL" id="NNAY01003076">
    <property type="protein sequence ID" value="OXU20016.1"/>
    <property type="molecule type" value="Genomic_DNA"/>
</dbReference>
<evidence type="ECO:0000313" key="1">
    <source>
        <dbReference type="EMBL" id="OXU20016.1"/>
    </source>
</evidence>
<sequence>MSDIASTRVLRQRQHRLNRAQSNDTIGANSATRRGVLPSIVVRLASPALVREIMRAKSMLACNCLTTNDIKPGALDPETAACLTGHKVYLNEMLSQEKFTLFKS</sequence>
<accession>A0A232ENW4</accession>
<comment type="caution">
    <text evidence="1">The sequence shown here is derived from an EMBL/GenBank/DDBJ whole genome shotgun (WGS) entry which is preliminary data.</text>
</comment>
<reference evidence="1 2" key="1">
    <citation type="journal article" date="2017" name="Curr. Biol.">
        <title>The Evolution of Venom by Co-option of Single-Copy Genes.</title>
        <authorList>
            <person name="Martinson E.O."/>
            <person name="Mrinalini"/>
            <person name="Kelkar Y.D."/>
            <person name="Chang C.H."/>
            <person name="Werren J.H."/>
        </authorList>
    </citation>
    <scope>NUCLEOTIDE SEQUENCE [LARGE SCALE GENOMIC DNA]</scope>
    <source>
        <strain evidence="1 2">Alberta</strain>
        <tissue evidence="1">Whole body</tissue>
    </source>
</reference>
<dbReference type="AlphaFoldDB" id="A0A232ENW4"/>
<gene>
    <name evidence="1" type="ORF">TSAR_006280</name>
</gene>
<evidence type="ECO:0000313" key="2">
    <source>
        <dbReference type="Proteomes" id="UP000215335"/>
    </source>
</evidence>
<dbReference type="Proteomes" id="UP000215335">
    <property type="component" value="Unassembled WGS sequence"/>
</dbReference>
<proteinExistence type="predicted"/>